<comment type="cofactor">
    <cofactor evidence="8">
        <name>a divalent metal cation</name>
        <dbReference type="ChEBI" id="CHEBI:60240"/>
    </cofactor>
    <text evidence="8">Binds 2 divalent metal cations per subunit. Site 1 may preferentially bind zinc ions, while site 2 has a preference for magnesium and/or manganese ions.</text>
</comment>
<dbReference type="OMA" id="TSYMENH"/>
<organism evidence="10">
    <name type="scientific">Culicoides sonorensis</name>
    <name type="common">Biting midge</name>
    <dbReference type="NCBI Taxonomy" id="179676"/>
    <lineage>
        <taxon>Eukaryota</taxon>
        <taxon>Metazoa</taxon>
        <taxon>Ecdysozoa</taxon>
        <taxon>Arthropoda</taxon>
        <taxon>Hexapoda</taxon>
        <taxon>Insecta</taxon>
        <taxon>Pterygota</taxon>
        <taxon>Neoptera</taxon>
        <taxon>Endopterygota</taxon>
        <taxon>Diptera</taxon>
        <taxon>Nematocera</taxon>
        <taxon>Chironomoidea</taxon>
        <taxon>Ceratopogonidae</taxon>
        <taxon>Ceratopogoninae</taxon>
        <taxon>Culicoides</taxon>
        <taxon>Monoculicoides</taxon>
    </lineage>
</organism>
<evidence type="ECO:0000313" key="11">
    <source>
        <dbReference type="EMBL" id="SSX26590.1"/>
    </source>
</evidence>
<dbReference type="InterPro" id="IPR003018">
    <property type="entry name" value="GAF"/>
</dbReference>
<evidence type="ECO:0000313" key="10">
    <source>
        <dbReference type="EMBL" id="SSX06236.1"/>
    </source>
</evidence>
<dbReference type="SUPFAM" id="SSF55781">
    <property type="entry name" value="GAF domain-like"/>
    <property type="match status" value="1"/>
</dbReference>
<dbReference type="SMART" id="SM00471">
    <property type="entry name" value="HDc"/>
    <property type="match status" value="1"/>
</dbReference>
<protein>
    <recommendedName>
        <fullName evidence="8">Phosphodiesterase</fullName>
        <ecNumber evidence="8">3.1.4.-</ecNumber>
    </recommendedName>
</protein>
<dbReference type="SUPFAM" id="SSF109604">
    <property type="entry name" value="HD-domain/PDEase-like"/>
    <property type="match status" value="1"/>
</dbReference>
<dbReference type="SMART" id="SM00065">
    <property type="entry name" value="GAF"/>
    <property type="match status" value="1"/>
</dbReference>
<dbReference type="Gene3D" id="3.30.450.40">
    <property type="match status" value="1"/>
</dbReference>
<dbReference type="GO" id="GO:0046872">
    <property type="term" value="F:metal ion binding"/>
    <property type="evidence" value="ECO:0007669"/>
    <property type="project" value="UniProtKB-KW"/>
</dbReference>
<dbReference type="Pfam" id="PF00233">
    <property type="entry name" value="PDEase_I"/>
    <property type="match status" value="1"/>
</dbReference>
<dbReference type="CDD" id="cd00077">
    <property type="entry name" value="HDc"/>
    <property type="match status" value="1"/>
</dbReference>
<evidence type="ECO:0000256" key="7">
    <source>
        <dbReference type="PIRSR" id="PIRSR623088-3"/>
    </source>
</evidence>
<proteinExistence type="inferred from homology"/>
<feature type="binding site" evidence="6">
    <location>
        <position position="478"/>
    </location>
    <ligand>
        <name>AMP</name>
        <dbReference type="ChEBI" id="CHEBI:456215"/>
    </ligand>
</feature>
<dbReference type="InterPro" id="IPR023174">
    <property type="entry name" value="PDEase_CS"/>
</dbReference>
<feature type="binding site" evidence="6">
    <location>
        <position position="425"/>
    </location>
    <ligand>
        <name>AMP</name>
        <dbReference type="ChEBI" id="CHEBI:456215"/>
    </ligand>
</feature>
<sequence>MSVQEFQRNQILLNLARSIFEQQNNLQCLVTKIMEEARRLLKCERCAVFLIDLDCCESNHLDRIVEKPYCKNFSLEDSYNCRSEGKPIPQKRLNLSRFTTVFELGGTYDSSANIYSPSSDDLNSSTLARIAQYAASTGEPLNIVNLKAWLANKPYEDVDDDTKNAKTILCMPILNGQKTVIGIAQLINKENGLQFTNCDISIFEAFAIFCGLGIHNTQMYESACKLMAKQKVALECLSYHATDFDLSDDDTCRAVVRMFLQFNLVDIFHIPYDVLCRWILSVRKNYRPVKYHNFRHALVVSQTMFAMLKTGNMERFMSDLEILGLLVACLCHDLDHRGTNNAFQTKTESPLAILYTTSTMEHHSLSPKDYKYVMKVVESSILSTDLAMYFKKRDKFLDLVNDGEFDWQSAEKKELLCGMMMTACDISAIAKPWEVQHKMAKLVADEFFSQGDLEKLQLNTQPIAMMDRERKDELPKMQVDFIDIICLPLYKVLSETFPWIKPLYDGTLENRNKWQDLAEKVEMGLTWIDHDTIDKPIEELTSNAEDLEDIQFTLTTLNCLSKENEECHKSDFRKPRFNSLKKSATLTKVVRTKLSKTIHSSTSIQTIEKDDDKISNLSREIVCTESEINVPEELKKESEIMKPQKRKSKLCLLL</sequence>
<dbReference type="EMBL" id="UFQS01000690">
    <property type="protein sequence ID" value="SSX06236.1"/>
    <property type="molecule type" value="Genomic_DNA"/>
</dbReference>
<evidence type="ECO:0000256" key="3">
    <source>
        <dbReference type="ARBA" id="ARBA00022723"/>
    </source>
</evidence>
<dbReference type="FunFam" id="1.10.1300.10:FF:000003">
    <property type="entry name" value="Phosphodiesterase"/>
    <property type="match status" value="1"/>
</dbReference>
<evidence type="ECO:0000256" key="1">
    <source>
        <dbReference type="ARBA" id="ARBA00007648"/>
    </source>
</evidence>
<evidence type="ECO:0000256" key="8">
    <source>
        <dbReference type="RuleBase" id="RU363067"/>
    </source>
</evidence>
<comment type="similarity">
    <text evidence="1 8">Belongs to the cyclic nucleotide phosphodiesterase family.</text>
</comment>
<reference evidence="10" key="1">
    <citation type="submission" date="2018-04" db="EMBL/GenBank/DDBJ databases">
        <authorList>
            <person name="Go L.Y."/>
            <person name="Mitchell J.A."/>
        </authorList>
    </citation>
    <scope>NUCLEOTIDE SEQUENCE</scope>
    <source>
        <tissue evidence="10">Whole organism</tissue>
    </source>
</reference>
<dbReference type="InterPro" id="IPR023088">
    <property type="entry name" value="PDEase"/>
</dbReference>
<dbReference type="Gene3D" id="1.10.1300.10">
    <property type="entry name" value="3'5'-cyclic nucleotide phosphodiesterase, catalytic domain"/>
    <property type="match status" value="2"/>
</dbReference>
<feature type="domain" description="PDEase" evidence="9">
    <location>
        <begin position="216"/>
        <end position="521"/>
    </location>
</feature>
<dbReference type="PRINTS" id="PR00387">
    <property type="entry name" value="PDIESTERASE1"/>
</dbReference>
<keyword evidence="4 8" id="KW-0378">Hydrolase</keyword>
<feature type="binding site" evidence="6">
    <location>
        <position position="333"/>
    </location>
    <ligand>
        <name>AMP</name>
        <dbReference type="ChEBI" id="CHEBI:456215"/>
    </ligand>
</feature>
<dbReference type="InterPro" id="IPR003607">
    <property type="entry name" value="HD/PDEase_dom"/>
</dbReference>
<name>A0A336KN29_CULSO</name>
<dbReference type="VEuPathDB" id="VectorBase:CSON013597"/>
<dbReference type="EC" id="3.1.4.-" evidence="8"/>
<feature type="binding site" evidence="7">
    <location>
        <position position="296"/>
    </location>
    <ligand>
        <name>Zn(2+)</name>
        <dbReference type="ChEBI" id="CHEBI:29105"/>
        <label>1</label>
    </ligand>
</feature>
<evidence type="ECO:0000256" key="5">
    <source>
        <dbReference type="PIRSR" id="PIRSR623088-1"/>
    </source>
</evidence>
<dbReference type="GO" id="GO:0004114">
    <property type="term" value="F:3',5'-cyclic-nucleotide phosphodiesterase activity"/>
    <property type="evidence" value="ECO:0007669"/>
    <property type="project" value="InterPro"/>
</dbReference>
<dbReference type="PROSITE" id="PS51845">
    <property type="entry name" value="PDEASE_I_2"/>
    <property type="match status" value="1"/>
</dbReference>
<dbReference type="EMBL" id="UFQT01000690">
    <property type="protein sequence ID" value="SSX26590.1"/>
    <property type="molecule type" value="Genomic_DNA"/>
</dbReference>
<evidence type="ECO:0000259" key="9">
    <source>
        <dbReference type="PROSITE" id="PS51845"/>
    </source>
</evidence>
<reference evidence="11" key="2">
    <citation type="submission" date="2018-07" db="EMBL/GenBank/DDBJ databases">
        <authorList>
            <person name="Quirk P.G."/>
            <person name="Krulwich T.A."/>
        </authorList>
    </citation>
    <scope>NUCLEOTIDE SEQUENCE</scope>
</reference>
<dbReference type="Pfam" id="PF01590">
    <property type="entry name" value="GAF"/>
    <property type="match status" value="1"/>
</dbReference>
<keyword evidence="2" id="KW-0140">cGMP</keyword>
<evidence type="ECO:0000256" key="4">
    <source>
        <dbReference type="ARBA" id="ARBA00022801"/>
    </source>
</evidence>
<dbReference type="InterPro" id="IPR036971">
    <property type="entry name" value="PDEase_catalytic_dom_sf"/>
</dbReference>
<evidence type="ECO:0000256" key="6">
    <source>
        <dbReference type="PIRSR" id="PIRSR623088-2"/>
    </source>
</evidence>
<dbReference type="PROSITE" id="PS00126">
    <property type="entry name" value="PDEASE_I_1"/>
    <property type="match status" value="1"/>
</dbReference>
<evidence type="ECO:0000256" key="2">
    <source>
        <dbReference type="ARBA" id="ARBA00022535"/>
    </source>
</evidence>
<dbReference type="GO" id="GO:0007165">
    <property type="term" value="P:signal transduction"/>
    <property type="evidence" value="ECO:0007669"/>
    <property type="project" value="InterPro"/>
</dbReference>
<dbReference type="InterPro" id="IPR029016">
    <property type="entry name" value="GAF-like_dom_sf"/>
</dbReference>
<feature type="binding site" evidence="7">
    <location>
        <position position="333"/>
    </location>
    <ligand>
        <name>Zn(2+)</name>
        <dbReference type="ChEBI" id="CHEBI:29105"/>
        <label>2</label>
    </ligand>
</feature>
<gene>
    <name evidence="10" type="primary">CSON013597</name>
</gene>
<dbReference type="AlphaFoldDB" id="A0A336KN29"/>
<dbReference type="PANTHER" id="PTHR11347">
    <property type="entry name" value="CYCLIC NUCLEOTIDE PHOSPHODIESTERASE"/>
    <property type="match status" value="1"/>
</dbReference>
<feature type="active site" description="Proton donor" evidence="5">
    <location>
        <position position="292"/>
    </location>
</feature>
<feature type="binding site" evidence="6">
    <location>
        <begin position="292"/>
        <end position="296"/>
    </location>
    <ligand>
        <name>AMP</name>
        <dbReference type="ChEBI" id="CHEBI:456215"/>
    </ligand>
</feature>
<accession>A0A336KN29</accession>
<feature type="binding site" evidence="7">
    <location>
        <position position="425"/>
    </location>
    <ligand>
        <name>Zn(2+)</name>
        <dbReference type="ChEBI" id="CHEBI:29105"/>
        <label>1</label>
    </ligand>
</feature>
<dbReference type="InterPro" id="IPR002073">
    <property type="entry name" value="PDEase_catalytic_dom"/>
</dbReference>
<feature type="binding site" evidence="7">
    <location>
        <position position="333"/>
    </location>
    <ligand>
        <name>Zn(2+)</name>
        <dbReference type="ChEBI" id="CHEBI:29105"/>
        <label>1</label>
    </ligand>
</feature>
<keyword evidence="3 7" id="KW-0479">Metal-binding</keyword>
<feature type="binding site" evidence="7">
    <location>
        <position position="332"/>
    </location>
    <ligand>
        <name>Zn(2+)</name>
        <dbReference type="ChEBI" id="CHEBI:29105"/>
        <label>1</label>
    </ligand>
</feature>